<protein>
    <submittedName>
        <fullName evidence="1">Uncharacterized protein</fullName>
    </submittedName>
</protein>
<dbReference type="EMBL" id="LS483452">
    <property type="protein sequence ID" value="SQH76941.1"/>
    <property type="molecule type" value="Genomic_DNA"/>
</dbReference>
<name>A0A330M3V2_9GAMM</name>
<evidence type="ECO:0000313" key="2">
    <source>
        <dbReference type="Proteomes" id="UP000250123"/>
    </source>
</evidence>
<dbReference type="KEGG" id="sbk:SHEWBE_2978"/>
<dbReference type="AlphaFoldDB" id="A0A330M3V2"/>
<dbReference type="OrthoDB" id="6266566at2"/>
<organism evidence="1 2">
    <name type="scientific">Shewanella benthica</name>
    <dbReference type="NCBI Taxonomy" id="43661"/>
    <lineage>
        <taxon>Bacteria</taxon>
        <taxon>Pseudomonadati</taxon>
        <taxon>Pseudomonadota</taxon>
        <taxon>Gammaproteobacteria</taxon>
        <taxon>Alteromonadales</taxon>
        <taxon>Shewanellaceae</taxon>
        <taxon>Shewanella</taxon>
    </lineage>
</organism>
<gene>
    <name evidence="1" type="ORF">SHEWBE_2978</name>
</gene>
<accession>A0A330M3V2</accession>
<evidence type="ECO:0000313" key="1">
    <source>
        <dbReference type="EMBL" id="SQH76941.1"/>
    </source>
</evidence>
<sequence>MGSNKVHLTGFESVSKELRRMRSQQEPAIAQAIKDTAIFGQIAAVDAVFNRYGFKSKSYVDDNIKVEVEPRWLMARVYSRYRASTLTRFVNTRRTRNAKTKPARQVSAGYSISVLRNQSNIFRGAFQFTGRNGNSLMAIREKGDNSWRDIQQAAYGPSVAGSFGVIRPKIDEKISDYLRKRYNKHMK</sequence>
<proteinExistence type="predicted"/>
<dbReference type="Proteomes" id="UP000250123">
    <property type="component" value="Chromosome SHEWBE"/>
</dbReference>
<reference evidence="2" key="1">
    <citation type="submission" date="2018-06" db="EMBL/GenBank/DDBJ databases">
        <authorList>
            <person name="Cea G.-C."/>
            <person name="William W."/>
        </authorList>
    </citation>
    <scope>NUCLEOTIDE SEQUENCE [LARGE SCALE GENOMIC DNA]</scope>
    <source>
        <strain evidence="2">DB21MT-2</strain>
    </source>
</reference>